<name>N1PQ46_DOTSN</name>
<accession>N1PQ46</accession>
<reference evidence="3" key="1">
    <citation type="journal article" date="2012" name="PLoS Genet.">
        <title>The genomes of the fungal plant pathogens Cladosporium fulvum and Dothistroma septosporum reveal adaptation to different hosts and lifestyles but also signatures of common ancestry.</title>
        <authorList>
            <person name="de Wit P.J.G.M."/>
            <person name="van der Burgt A."/>
            <person name="Oekmen B."/>
            <person name="Stergiopoulos I."/>
            <person name="Abd-Elsalam K.A."/>
            <person name="Aerts A.L."/>
            <person name="Bahkali A.H."/>
            <person name="Beenen H.G."/>
            <person name="Chettri P."/>
            <person name="Cox M.P."/>
            <person name="Datema E."/>
            <person name="de Vries R.P."/>
            <person name="Dhillon B."/>
            <person name="Ganley A.R."/>
            <person name="Griffiths S.A."/>
            <person name="Guo Y."/>
            <person name="Hamelin R.C."/>
            <person name="Henrissat B."/>
            <person name="Kabir M.S."/>
            <person name="Jashni M.K."/>
            <person name="Kema G."/>
            <person name="Klaubauf S."/>
            <person name="Lapidus A."/>
            <person name="Levasseur A."/>
            <person name="Lindquist E."/>
            <person name="Mehrabi R."/>
            <person name="Ohm R.A."/>
            <person name="Owen T.J."/>
            <person name="Salamov A."/>
            <person name="Schwelm A."/>
            <person name="Schijlen E."/>
            <person name="Sun H."/>
            <person name="van den Burg H.A."/>
            <person name="van Ham R.C.H.J."/>
            <person name="Zhang S."/>
            <person name="Goodwin S.B."/>
            <person name="Grigoriev I.V."/>
            <person name="Collemare J."/>
            <person name="Bradshaw R.E."/>
        </authorList>
    </citation>
    <scope>NUCLEOTIDE SEQUENCE [LARGE SCALE GENOMIC DNA]</scope>
    <source>
        <strain evidence="3">NZE10 / CBS 128990</strain>
    </source>
</reference>
<protein>
    <submittedName>
        <fullName evidence="2">Uncharacterized protein</fullName>
    </submittedName>
</protein>
<dbReference type="EMBL" id="KB446538">
    <property type="protein sequence ID" value="EME45053.1"/>
    <property type="molecule type" value="Genomic_DNA"/>
</dbReference>
<dbReference type="AlphaFoldDB" id="N1PQ46"/>
<evidence type="ECO:0000313" key="3">
    <source>
        <dbReference type="Proteomes" id="UP000016933"/>
    </source>
</evidence>
<sequence length="157" mass="17431">MVVSSAAALSIFALGVSTFVPGRRESIRDIVRCDFHPPREEAPESKLSLTDAARMLRTNETVRHETPSRRTDASVTHSRTQMMPVRPLAARAYTARQQYLSRDPHFSDHAAVEPFTFAMTIGTKGVAVASAALQTVARNTDTRREPFPNARSGQWHL</sequence>
<dbReference type="Proteomes" id="UP000016933">
    <property type="component" value="Unassembled WGS sequence"/>
</dbReference>
<reference evidence="2 3" key="2">
    <citation type="journal article" date="2012" name="PLoS Pathog.">
        <title>Diverse lifestyles and strategies of plant pathogenesis encoded in the genomes of eighteen Dothideomycetes fungi.</title>
        <authorList>
            <person name="Ohm R.A."/>
            <person name="Feau N."/>
            <person name="Henrissat B."/>
            <person name="Schoch C.L."/>
            <person name="Horwitz B.A."/>
            <person name="Barry K.W."/>
            <person name="Condon B.J."/>
            <person name="Copeland A.C."/>
            <person name="Dhillon B."/>
            <person name="Glaser F."/>
            <person name="Hesse C.N."/>
            <person name="Kosti I."/>
            <person name="LaButti K."/>
            <person name="Lindquist E.A."/>
            <person name="Lucas S."/>
            <person name="Salamov A.A."/>
            <person name="Bradshaw R.E."/>
            <person name="Ciuffetti L."/>
            <person name="Hamelin R.C."/>
            <person name="Kema G.H.J."/>
            <person name="Lawrence C."/>
            <person name="Scott J.A."/>
            <person name="Spatafora J.W."/>
            <person name="Turgeon B.G."/>
            <person name="de Wit P.J.G.M."/>
            <person name="Zhong S."/>
            <person name="Goodwin S.B."/>
            <person name="Grigoriev I.V."/>
        </authorList>
    </citation>
    <scope>NUCLEOTIDE SEQUENCE [LARGE SCALE GENOMIC DNA]</scope>
    <source>
        <strain evidence="3">NZE10 / CBS 128990</strain>
    </source>
</reference>
<feature type="signal peptide" evidence="1">
    <location>
        <begin position="1"/>
        <end position="18"/>
    </location>
</feature>
<keyword evidence="3" id="KW-1185">Reference proteome</keyword>
<feature type="chain" id="PRO_5004108956" evidence="1">
    <location>
        <begin position="19"/>
        <end position="157"/>
    </location>
</feature>
<keyword evidence="1" id="KW-0732">Signal</keyword>
<proteinExistence type="predicted"/>
<organism evidence="2 3">
    <name type="scientific">Dothistroma septosporum (strain NZE10 / CBS 128990)</name>
    <name type="common">Red band needle blight fungus</name>
    <name type="synonym">Mycosphaerella pini</name>
    <dbReference type="NCBI Taxonomy" id="675120"/>
    <lineage>
        <taxon>Eukaryota</taxon>
        <taxon>Fungi</taxon>
        <taxon>Dikarya</taxon>
        <taxon>Ascomycota</taxon>
        <taxon>Pezizomycotina</taxon>
        <taxon>Dothideomycetes</taxon>
        <taxon>Dothideomycetidae</taxon>
        <taxon>Mycosphaerellales</taxon>
        <taxon>Mycosphaerellaceae</taxon>
        <taxon>Dothistroma</taxon>
    </lineage>
</organism>
<dbReference type="HOGENOM" id="CLU_1677848_0_0_1"/>
<gene>
    <name evidence="2" type="ORF">DOTSEDRAFT_33646</name>
</gene>
<evidence type="ECO:0000256" key="1">
    <source>
        <dbReference type="SAM" id="SignalP"/>
    </source>
</evidence>
<evidence type="ECO:0000313" key="2">
    <source>
        <dbReference type="EMBL" id="EME45053.1"/>
    </source>
</evidence>